<evidence type="ECO:0000256" key="4">
    <source>
        <dbReference type="SAM" id="MobiDB-lite"/>
    </source>
</evidence>
<reference evidence="7" key="1">
    <citation type="submission" date="2018-12" db="EMBL/GenBank/DDBJ databases">
        <title>The complete genome of Metarhizium rileyi, a key fungal pathogen of Lepidoptera.</title>
        <authorList>
            <person name="Binneck E."/>
            <person name="Lastra C.C.L."/>
            <person name="Sosa-Gomez D.R."/>
        </authorList>
    </citation>
    <scope>NUCLEOTIDE SEQUENCE [LARGE SCALE GENOMIC DNA]</scope>
    <source>
        <strain evidence="7">Cep018-CH2</strain>
    </source>
</reference>
<proteinExistence type="predicted"/>
<dbReference type="Gene3D" id="1.20.1720.10">
    <property type="entry name" value="Multidrug resistance protein D"/>
    <property type="match status" value="1"/>
</dbReference>
<evidence type="ECO:0000256" key="1">
    <source>
        <dbReference type="ARBA" id="ARBA00023015"/>
    </source>
</evidence>
<dbReference type="GO" id="GO:0000978">
    <property type="term" value="F:RNA polymerase II cis-regulatory region sequence-specific DNA binding"/>
    <property type="evidence" value="ECO:0007669"/>
    <property type="project" value="TreeGrafter"/>
</dbReference>
<organism evidence="6 7">
    <name type="scientific">Metarhizium rileyi (strain RCEF 4871)</name>
    <name type="common">Nomuraea rileyi</name>
    <dbReference type="NCBI Taxonomy" id="1649241"/>
    <lineage>
        <taxon>Eukaryota</taxon>
        <taxon>Fungi</taxon>
        <taxon>Dikarya</taxon>
        <taxon>Ascomycota</taxon>
        <taxon>Pezizomycotina</taxon>
        <taxon>Sordariomycetes</taxon>
        <taxon>Hypocreomycetidae</taxon>
        <taxon>Hypocreales</taxon>
        <taxon>Clavicipitaceae</taxon>
        <taxon>Metarhizium</taxon>
    </lineage>
</organism>
<feature type="compositionally biased region" description="Basic and acidic residues" evidence="4">
    <location>
        <begin position="172"/>
        <end position="188"/>
    </location>
</feature>
<dbReference type="GO" id="GO:0000981">
    <property type="term" value="F:DNA-binding transcription factor activity, RNA polymerase II-specific"/>
    <property type="evidence" value="ECO:0007669"/>
    <property type="project" value="TreeGrafter"/>
</dbReference>
<dbReference type="PANTHER" id="PTHR47424:SF2">
    <property type="entry name" value="TRANSCRIPTION FACTOR DOMAIN-CONTAINING PROTEIN-RELATED"/>
    <property type="match status" value="1"/>
</dbReference>
<feature type="region of interest" description="Disordered" evidence="4">
    <location>
        <begin position="137"/>
        <end position="200"/>
    </location>
</feature>
<feature type="domain" description="Xylanolytic transcriptional activator regulatory" evidence="5">
    <location>
        <begin position="408"/>
        <end position="481"/>
    </location>
</feature>
<evidence type="ECO:0000313" key="7">
    <source>
        <dbReference type="Proteomes" id="UP000317257"/>
    </source>
</evidence>
<evidence type="ECO:0000259" key="5">
    <source>
        <dbReference type="SMART" id="SM00906"/>
    </source>
</evidence>
<dbReference type="PANTHER" id="PTHR47424">
    <property type="entry name" value="REGULATORY PROTEIN GAL4"/>
    <property type="match status" value="1"/>
</dbReference>
<feature type="region of interest" description="Disordered" evidence="4">
    <location>
        <begin position="293"/>
        <end position="315"/>
    </location>
</feature>
<accession>A0A5C6GF27</accession>
<dbReference type="EMBL" id="SBHS01000006">
    <property type="protein sequence ID" value="TWU76029.1"/>
    <property type="molecule type" value="Genomic_DNA"/>
</dbReference>
<dbReference type="GO" id="GO:0006351">
    <property type="term" value="P:DNA-templated transcription"/>
    <property type="evidence" value="ECO:0007669"/>
    <property type="project" value="InterPro"/>
</dbReference>
<keyword evidence="3" id="KW-0539">Nucleus</keyword>
<evidence type="ECO:0000256" key="3">
    <source>
        <dbReference type="ARBA" id="ARBA00023242"/>
    </source>
</evidence>
<protein>
    <recommendedName>
        <fullName evidence="5">Xylanolytic transcriptional activator regulatory domain-containing protein</fullName>
    </recommendedName>
</protein>
<keyword evidence="1" id="KW-0805">Transcription regulation</keyword>
<dbReference type="GO" id="GO:0005634">
    <property type="term" value="C:nucleus"/>
    <property type="evidence" value="ECO:0007669"/>
    <property type="project" value="TreeGrafter"/>
</dbReference>
<gene>
    <name evidence="6" type="ORF">ED733_007233</name>
</gene>
<sequence>MRPVRAFYPESSPALFIVLEILASRRVLVGVLSDDFGRKPILLTGIVLICVAGAVQAAATSYAILDSSALELSYRGISIFPTLEGDCVGVVSIYGSLIIAAFVNPIGLKNMGWKHLTEVEARLERAEALLKQMRTLIPPQARTSKTQDPAANADQAQDGGPALNFSGLSETTQDHRPDGPSGRGHDGGHATMASPVSSPTHVKIEQVLTVHRYANSDHQRMLEEPPLEEFEWNEKDYARAYSLCPDTGDDDMVEDKPVSDGMASLSVDERESGYLGVASGAALLRLLEPQTRRRAPCRMDSSPSFSTPMTPQPNPNRHITEVMLDAFFRHYHVGYPIVHEPDFPRPVQRTIGVWISAPTATDTLDMALFAHARSILGFNFLEVGNLSLVQALTLASNYQQKRDKPNSGYNYLGLSGRMAMGLGLHKEFQGWNIAPLSMEIRRRVWWCLCSFDIGASITFGRPDVWPYKGVEVAFPLNVNDKDLSAASQSYPRESDQMTPYTAVATQARFHIATQECYQKVISKPLPTADEMLQLDSSQIEPWKASIPLCFAEGAAVPSRYALPQAIMAWRLRNLRIIMYRPFVIRKALRRKDYTDKASSIAYENCLADAKSTIEMIRDFWNRHAHNRLAAWYGLYFLFQAALIPCICLRNDPSAAGASDWRRQISITFDVIAVMTSLNASSARCHQTISELCSRYLGNAPPAKTEPPTDAVSSKMHQEQMPAQTLETTRPWPASQQEEHDHK</sequence>
<dbReference type="SMART" id="SM00906">
    <property type="entry name" value="Fungal_trans"/>
    <property type="match status" value="1"/>
</dbReference>
<keyword evidence="2" id="KW-0804">Transcription</keyword>
<comment type="caution">
    <text evidence="6">The sequence shown here is derived from an EMBL/GenBank/DDBJ whole genome shotgun (WGS) entry which is preliminary data.</text>
</comment>
<feature type="compositionally biased region" description="Low complexity" evidence="4">
    <location>
        <begin position="147"/>
        <end position="162"/>
    </location>
</feature>
<dbReference type="GO" id="GO:0000435">
    <property type="term" value="P:positive regulation of transcription from RNA polymerase II promoter by galactose"/>
    <property type="evidence" value="ECO:0007669"/>
    <property type="project" value="TreeGrafter"/>
</dbReference>
<evidence type="ECO:0000256" key="2">
    <source>
        <dbReference type="ARBA" id="ARBA00023163"/>
    </source>
</evidence>
<dbReference type="SUPFAM" id="SSF103473">
    <property type="entry name" value="MFS general substrate transporter"/>
    <property type="match status" value="1"/>
</dbReference>
<name>A0A5C6GF27_METRR</name>
<dbReference type="AlphaFoldDB" id="A0A5C6GF27"/>
<feature type="region of interest" description="Disordered" evidence="4">
    <location>
        <begin position="699"/>
        <end position="742"/>
    </location>
</feature>
<dbReference type="GO" id="GO:0008270">
    <property type="term" value="F:zinc ion binding"/>
    <property type="evidence" value="ECO:0007669"/>
    <property type="project" value="InterPro"/>
</dbReference>
<evidence type="ECO:0000313" key="6">
    <source>
        <dbReference type="EMBL" id="TWU76029.1"/>
    </source>
</evidence>
<dbReference type="InterPro" id="IPR007219">
    <property type="entry name" value="XnlR_reg_dom"/>
</dbReference>
<dbReference type="InterPro" id="IPR036259">
    <property type="entry name" value="MFS_trans_sf"/>
</dbReference>
<dbReference type="InterPro" id="IPR051127">
    <property type="entry name" value="Fungal_SecMet_Regulators"/>
</dbReference>
<dbReference type="Proteomes" id="UP000317257">
    <property type="component" value="Unassembled WGS sequence"/>
</dbReference>
<dbReference type="CDD" id="cd12148">
    <property type="entry name" value="fungal_TF_MHR"/>
    <property type="match status" value="1"/>
</dbReference>
<dbReference type="Pfam" id="PF04082">
    <property type="entry name" value="Fungal_trans"/>
    <property type="match status" value="1"/>
</dbReference>